<evidence type="ECO:0008006" key="4">
    <source>
        <dbReference type="Google" id="ProtNLM"/>
    </source>
</evidence>
<organism evidence="2 3">
    <name type="scientific">Cuscuta australis</name>
    <dbReference type="NCBI Taxonomy" id="267555"/>
    <lineage>
        <taxon>Eukaryota</taxon>
        <taxon>Viridiplantae</taxon>
        <taxon>Streptophyta</taxon>
        <taxon>Embryophyta</taxon>
        <taxon>Tracheophyta</taxon>
        <taxon>Spermatophyta</taxon>
        <taxon>Magnoliopsida</taxon>
        <taxon>eudicotyledons</taxon>
        <taxon>Gunneridae</taxon>
        <taxon>Pentapetalae</taxon>
        <taxon>asterids</taxon>
        <taxon>lamiids</taxon>
        <taxon>Solanales</taxon>
        <taxon>Convolvulaceae</taxon>
        <taxon>Cuscuteae</taxon>
        <taxon>Cuscuta</taxon>
        <taxon>Cuscuta subgen. Grammica</taxon>
        <taxon>Cuscuta sect. Cleistogrammica</taxon>
    </lineage>
</organism>
<keyword evidence="3" id="KW-1185">Reference proteome</keyword>
<accession>A0A328DXK5</accession>
<evidence type="ECO:0000256" key="1">
    <source>
        <dbReference type="SAM" id="Phobius"/>
    </source>
</evidence>
<proteinExistence type="predicted"/>
<name>A0A328DXK5_9ASTE</name>
<keyword evidence="1" id="KW-1133">Transmembrane helix</keyword>
<feature type="transmembrane region" description="Helical" evidence="1">
    <location>
        <begin position="20"/>
        <end position="36"/>
    </location>
</feature>
<dbReference type="EMBL" id="NQVE01000088">
    <property type="protein sequence ID" value="RAL49208.1"/>
    <property type="molecule type" value="Genomic_DNA"/>
</dbReference>
<reference evidence="2 3" key="1">
    <citation type="submission" date="2018-06" db="EMBL/GenBank/DDBJ databases">
        <title>The Genome of Cuscuta australis (Dodder) Provides Insight into the Evolution of Plant Parasitism.</title>
        <authorList>
            <person name="Liu H."/>
        </authorList>
    </citation>
    <scope>NUCLEOTIDE SEQUENCE [LARGE SCALE GENOMIC DNA]</scope>
    <source>
        <strain evidence="3">cv. Yunnan</strain>
        <tissue evidence="2">Vines</tissue>
    </source>
</reference>
<comment type="caution">
    <text evidence="2">The sequence shown here is derived from an EMBL/GenBank/DDBJ whole genome shotgun (WGS) entry which is preliminary data.</text>
</comment>
<dbReference type="AlphaFoldDB" id="A0A328DXK5"/>
<keyword evidence="1" id="KW-0472">Membrane</keyword>
<protein>
    <recommendedName>
        <fullName evidence="4">Transmembrane protein</fullName>
    </recommendedName>
</protein>
<gene>
    <name evidence="2" type="ORF">DM860_014426</name>
</gene>
<dbReference type="Proteomes" id="UP000249390">
    <property type="component" value="Unassembled WGS sequence"/>
</dbReference>
<evidence type="ECO:0000313" key="3">
    <source>
        <dbReference type="Proteomes" id="UP000249390"/>
    </source>
</evidence>
<keyword evidence="1" id="KW-0812">Transmembrane</keyword>
<sequence length="92" mass="10649">MELWKRLKRVWALTNDSCVWGGMGFLIVFIVGNGYGSRWCRPRRRWALVMWEITGNSRLYGDMKMAGKGGGLWGWVVVEVDAAVMVNQRWPK</sequence>
<evidence type="ECO:0000313" key="2">
    <source>
        <dbReference type="EMBL" id="RAL49208.1"/>
    </source>
</evidence>